<proteinExistence type="predicted"/>
<accession>A0ABN0VJP3</accession>
<name>A0ABN0VJP3_9ACTN</name>
<comment type="caution">
    <text evidence="1">The sequence shown here is derived from an EMBL/GenBank/DDBJ whole genome shotgun (WGS) entry which is preliminary data.</text>
</comment>
<sequence length="135" mass="14017">MGGGFVIVHPARRVVPGADFLAELLVSYGMGTRGRPGVLVQHPEACAVGGVGRALLGLAEGLGLGLGGEGCGGERLVDAPPLWALDYGHADIAMMLPEPPPYWVSGVRRLGCTRVLVELGQGVRLAGWVGVRARR</sequence>
<protein>
    <submittedName>
        <fullName evidence="1">Uncharacterized protein</fullName>
    </submittedName>
</protein>
<evidence type="ECO:0000313" key="1">
    <source>
        <dbReference type="EMBL" id="GAA0307693.1"/>
    </source>
</evidence>
<organism evidence="1 2">
    <name type="scientific">Streptomyces polychromogenes</name>
    <dbReference type="NCBI Taxonomy" id="67342"/>
    <lineage>
        <taxon>Bacteria</taxon>
        <taxon>Bacillati</taxon>
        <taxon>Actinomycetota</taxon>
        <taxon>Actinomycetes</taxon>
        <taxon>Kitasatosporales</taxon>
        <taxon>Streptomycetaceae</taxon>
        <taxon>Streptomyces</taxon>
    </lineage>
</organism>
<evidence type="ECO:0000313" key="2">
    <source>
        <dbReference type="Proteomes" id="UP001501867"/>
    </source>
</evidence>
<keyword evidence="2" id="KW-1185">Reference proteome</keyword>
<reference evidence="1 2" key="1">
    <citation type="journal article" date="2019" name="Int. J. Syst. Evol. Microbiol.">
        <title>The Global Catalogue of Microorganisms (GCM) 10K type strain sequencing project: providing services to taxonomists for standard genome sequencing and annotation.</title>
        <authorList>
            <consortium name="The Broad Institute Genomics Platform"/>
            <consortium name="The Broad Institute Genome Sequencing Center for Infectious Disease"/>
            <person name="Wu L."/>
            <person name="Ma J."/>
        </authorList>
    </citation>
    <scope>NUCLEOTIDE SEQUENCE [LARGE SCALE GENOMIC DNA]</scope>
    <source>
        <strain evidence="1 2">JCM 4505</strain>
    </source>
</reference>
<dbReference type="Proteomes" id="UP001501867">
    <property type="component" value="Unassembled WGS sequence"/>
</dbReference>
<gene>
    <name evidence="1" type="ORF">GCM10010302_53050</name>
</gene>
<dbReference type="EMBL" id="BAAABV010000023">
    <property type="protein sequence ID" value="GAA0307693.1"/>
    <property type="molecule type" value="Genomic_DNA"/>
</dbReference>